<evidence type="ECO:0000313" key="3">
    <source>
        <dbReference type="Proteomes" id="UP000324575"/>
    </source>
</evidence>
<dbReference type="EMBL" id="SNRX01000040">
    <property type="protein sequence ID" value="KAA6300899.1"/>
    <property type="molecule type" value="Genomic_DNA"/>
</dbReference>
<evidence type="ECO:0000256" key="1">
    <source>
        <dbReference type="SAM" id="Phobius"/>
    </source>
</evidence>
<gene>
    <name evidence="2" type="ORF">EZS26_002958</name>
</gene>
<comment type="caution">
    <text evidence="2">The sequence shown here is derived from an EMBL/GenBank/DDBJ whole genome shotgun (WGS) entry which is preliminary data.</text>
</comment>
<sequence>MKARGFKIILMMLAAVTGFSAIVMLLWNALLPDILGWTTINFWQALGLLVLIRILFGGIGGGKMWAAHGMHHDMHGGLFGGFGKGNPIREKWMKMSPEERKEFVRKRHEHMHRGMFGRMDFFGDDDFNADDRSHKNDE</sequence>
<protein>
    <submittedName>
        <fullName evidence="2">Uncharacterized protein</fullName>
    </submittedName>
</protein>
<keyword evidence="1" id="KW-0472">Membrane</keyword>
<accession>A0A5M8NYL4</accession>
<keyword evidence="1" id="KW-1133">Transmembrane helix</keyword>
<name>A0A5M8NYL4_9BACT</name>
<dbReference type="AlphaFoldDB" id="A0A5M8NYL4"/>
<reference evidence="2 3" key="1">
    <citation type="submission" date="2019-03" db="EMBL/GenBank/DDBJ databases">
        <title>Single cell metagenomics reveals metabolic interactions within the superorganism composed of flagellate Streblomastix strix and complex community of Bacteroidetes bacteria on its surface.</title>
        <authorList>
            <person name="Treitli S.C."/>
            <person name="Kolisko M."/>
            <person name="Husnik F."/>
            <person name="Keeling P."/>
            <person name="Hampl V."/>
        </authorList>
    </citation>
    <scope>NUCLEOTIDE SEQUENCE [LARGE SCALE GENOMIC DNA]</scope>
    <source>
        <strain evidence="2">St1</strain>
    </source>
</reference>
<dbReference type="Proteomes" id="UP000324575">
    <property type="component" value="Unassembled WGS sequence"/>
</dbReference>
<feature type="transmembrane region" description="Helical" evidence="1">
    <location>
        <begin position="42"/>
        <end position="62"/>
    </location>
</feature>
<organism evidence="2 3">
    <name type="scientific">Candidatus Ordinivivax streblomastigis</name>
    <dbReference type="NCBI Taxonomy" id="2540710"/>
    <lineage>
        <taxon>Bacteria</taxon>
        <taxon>Pseudomonadati</taxon>
        <taxon>Bacteroidota</taxon>
        <taxon>Bacteroidia</taxon>
        <taxon>Bacteroidales</taxon>
        <taxon>Candidatus Ordinivivax</taxon>
    </lineage>
</organism>
<proteinExistence type="predicted"/>
<keyword evidence="1" id="KW-0812">Transmembrane</keyword>
<feature type="transmembrane region" description="Helical" evidence="1">
    <location>
        <begin position="9"/>
        <end position="30"/>
    </location>
</feature>
<evidence type="ECO:0000313" key="2">
    <source>
        <dbReference type="EMBL" id="KAA6300899.1"/>
    </source>
</evidence>